<organism evidence="4 5">
    <name type="scientific">Streptomyces pseudovenezuelae</name>
    <dbReference type="NCBI Taxonomy" id="67350"/>
    <lineage>
        <taxon>Bacteria</taxon>
        <taxon>Bacillati</taxon>
        <taxon>Actinomycetota</taxon>
        <taxon>Actinomycetes</taxon>
        <taxon>Kitasatosporales</taxon>
        <taxon>Streptomycetaceae</taxon>
        <taxon>Streptomyces</taxon>
        <taxon>Streptomyces aurantiacus group</taxon>
    </lineage>
</organism>
<accession>A0ABT6LNL7</accession>
<dbReference type="SUPFAM" id="SSF54427">
    <property type="entry name" value="NTF2-like"/>
    <property type="match status" value="1"/>
</dbReference>
<dbReference type="EMBL" id="JARXVH010000008">
    <property type="protein sequence ID" value="MDH6217913.1"/>
    <property type="molecule type" value="Genomic_DNA"/>
</dbReference>
<sequence length="186" mass="20411">MNEIDELHSTVSELTELRSAVKELTEKVRVLEGQAEIVQLVARYGPAVDSGSGEAAAELWTEDGVFDVVGHFTMRGHEDISGMVHGTGHQHLIRNGAAHVLTVPHIQVDGDRATGRGYALNIRWDPDADRFWVARVSANTWRWARTAHGWRVVERVNANLDGTAGHRELPAPPRPDSGSDPVAETD</sequence>
<evidence type="ECO:0000313" key="5">
    <source>
        <dbReference type="Proteomes" id="UP001160499"/>
    </source>
</evidence>
<evidence type="ECO:0000259" key="3">
    <source>
        <dbReference type="Pfam" id="PF13577"/>
    </source>
</evidence>
<name>A0ABT6LNL7_9ACTN</name>
<dbReference type="Proteomes" id="UP001160499">
    <property type="component" value="Unassembled WGS sequence"/>
</dbReference>
<feature type="domain" description="SnoaL-like" evidence="3">
    <location>
        <begin position="30"/>
        <end position="155"/>
    </location>
</feature>
<feature type="coiled-coil region" evidence="1">
    <location>
        <begin position="7"/>
        <end position="34"/>
    </location>
</feature>
<dbReference type="RefSeq" id="WP_280878804.1">
    <property type="nucleotide sequence ID" value="NZ_JARXVH010000008.1"/>
</dbReference>
<proteinExistence type="predicted"/>
<feature type="region of interest" description="Disordered" evidence="2">
    <location>
        <begin position="163"/>
        <end position="186"/>
    </location>
</feature>
<dbReference type="Gene3D" id="3.10.450.50">
    <property type="match status" value="1"/>
</dbReference>
<comment type="caution">
    <text evidence="4">The sequence shown here is derived from an EMBL/GenBank/DDBJ whole genome shotgun (WGS) entry which is preliminary data.</text>
</comment>
<keyword evidence="5" id="KW-1185">Reference proteome</keyword>
<keyword evidence="1" id="KW-0175">Coiled coil</keyword>
<dbReference type="InterPro" id="IPR037401">
    <property type="entry name" value="SnoaL-like"/>
</dbReference>
<evidence type="ECO:0000256" key="2">
    <source>
        <dbReference type="SAM" id="MobiDB-lite"/>
    </source>
</evidence>
<reference evidence="4 5" key="1">
    <citation type="submission" date="2023-04" db="EMBL/GenBank/DDBJ databases">
        <title>Forest soil microbial communities from Buena Vista Peninsula, Colon Province, Panama.</title>
        <authorList>
            <person name="Bouskill N."/>
        </authorList>
    </citation>
    <scope>NUCLEOTIDE SEQUENCE [LARGE SCALE GENOMIC DNA]</scope>
    <source>
        <strain evidence="4 5">GGS1</strain>
    </source>
</reference>
<evidence type="ECO:0000313" key="4">
    <source>
        <dbReference type="EMBL" id="MDH6217913.1"/>
    </source>
</evidence>
<dbReference type="CDD" id="cd00531">
    <property type="entry name" value="NTF2_like"/>
    <property type="match status" value="1"/>
</dbReference>
<evidence type="ECO:0000256" key="1">
    <source>
        <dbReference type="SAM" id="Coils"/>
    </source>
</evidence>
<protein>
    <submittedName>
        <fullName evidence="4">Ketosteroid isomerase-like protein</fullName>
    </submittedName>
</protein>
<gene>
    <name evidence="4" type="ORF">M2283_005245</name>
</gene>
<dbReference type="Pfam" id="PF13577">
    <property type="entry name" value="SnoaL_4"/>
    <property type="match status" value="1"/>
</dbReference>
<dbReference type="InterPro" id="IPR032710">
    <property type="entry name" value="NTF2-like_dom_sf"/>
</dbReference>